<dbReference type="PANTHER" id="PTHR13327">
    <property type="entry name" value="NADH-UBIQUINONE OXIDOREDUCTASE ESSS SUBUNIT, MITOCHONDRIAL PRECURSOR"/>
    <property type="match status" value="1"/>
</dbReference>
<dbReference type="EMBL" id="OU892281">
    <property type="protein sequence ID" value="CAG9769766.1"/>
    <property type="molecule type" value="Genomic_DNA"/>
</dbReference>
<evidence type="ECO:0000256" key="2">
    <source>
        <dbReference type="ARBA" id="ARBA00004434"/>
    </source>
</evidence>
<keyword evidence="6" id="KW-0679">Respiratory chain</keyword>
<keyword evidence="11 17" id="KW-1133">Transmembrane helix</keyword>
<evidence type="ECO:0000256" key="16">
    <source>
        <dbReference type="ARBA" id="ARBA00046528"/>
    </source>
</evidence>
<evidence type="ECO:0000313" key="18">
    <source>
        <dbReference type="EMBL" id="CAG9769766.1"/>
    </source>
</evidence>
<name>A0A9N9MRZ2_9CUCU</name>
<evidence type="ECO:0000256" key="6">
    <source>
        <dbReference type="ARBA" id="ARBA00022660"/>
    </source>
</evidence>
<evidence type="ECO:0000256" key="7">
    <source>
        <dbReference type="ARBA" id="ARBA00022692"/>
    </source>
</evidence>
<evidence type="ECO:0000256" key="9">
    <source>
        <dbReference type="ARBA" id="ARBA00022946"/>
    </source>
</evidence>
<evidence type="ECO:0000256" key="5">
    <source>
        <dbReference type="ARBA" id="ARBA00022448"/>
    </source>
</evidence>
<organism evidence="18 19">
    <name type="scientific">Ceutorhynchus assimilis</name>
    <name type="common">cabbage seed weevil</name>
    <dbReference type="NCBI Taxonomy" id="467358"/>
    <lineage>
        <taxon>Eukaryota</taxon>
        <taxon>Metazoa</taxon>
        <taxon>Ecdysozoa</taxon>
        <taxon>Arthropoda</taxon>
        <taxon>Hexapoda</taxon>
        <taxon>Insecta</taxon>
        <taxon>Pterygota</taxon>
        <taxon>Neoptera</taxon>
        <taxon>Endopterygota</taxon>
        <taxon>Coleoptera</taxon>
        <taxon>Polyphaga</taxon>
        <taxon>Cucujiformia</taxon>
        <taxon>Curculionidae</taxon>
        <taxon>Ceutorhynchinae</taxon>
        <taxon>Ceutorhynchus</taxon>
    </lineage>
</organism>
<evidence type="ECO:0000256" key="10">
    <source>
        <dbReference type="ARBA" id="ARBA00022982"/>
    </source>
</evidence>
<dbReference type="PANTHER" id="PTHR13327:SF0">
    <property type="entry name" value="NADH DEHYDROGENASE [UBIQUINONE] 1 BETA SUBCOMPLEX SUBUNIT 11, MITOCHONDRIAL"/>
    <property type="match status" value="1"/>
</dbReference>
<evidence type="ECO:0000256" key="11">
    <source>
        <dbReference type="ARBA" id="ARBA00022989"/>
    </source>
</evidence>
<evidence type="ECO:0000256" key="3">
    <source>
        <dbReference type="ARBA" id="ARBA00008915"/>
    </source>
</evidence>
<feature type="transmembrane region" description="Helical" evidence="17">
    <location>
        <begin position="79"/>
        <end position="99"/>
    </location>
</feature>
<dbReference type="InterPro" id="IPR019329">
    <property type="entry name" value="NADH_UbQ_OxRdtase_ESSS_su"/>
</dbReference>
<keyword evidence="7 17" id="KW-0812">Transmembrane</keyword>
<keyword evidence="8" id="KW-0999">Mitochondrion inner membrane</keyword>
<keyword evidence="12" id="KW-0496">Mitochondrion</keyword>
<reference evidence="18" key="1">
    <citation type="submission" date="2022-01" db="EMBL/GenBank/DDBJ databases">
        <authorList>
            <person name="King R."/>
        </authorList>
    </citation>
    <scope>NUCLEOTIDE SEQUENCE</scope>
</reference>
<keyword evidence="5" id="KW-0813">Transport</keyword>
<evidence type="ECO:0000256" key="15">
    <source>
        <dbReference type="ARBA" id="ARBA00031387"/>
    </source>
</evidence>
<keyword evidence="13 17" id="KW-0472">Membrane</keyword>
<dbReference type="Proteomes" id="UP001152799">
    <property type="component" value="Chromosome 5"/>
</dbReference>
<comment type="function">
    <text evidence="1">Accessory subunit of the mitochondrial membrane respiratory chain NADH dehydrogenase (Complex I), that is believed not to be involved in catalysis. Complex I functions in the transfer of electrons from NADH to the respiratory chain. The immediate electron acceptor for the enzyme is believed to be ubiquinone.</text>
</comment>
<accession>A0A9N9MRZ2</accession>
<dbReference type="OrthoDB" id="5917019at2759"/>
<dbReference type="GO" id="GO:0005743">
    <property type="term" value="C:mitochondrial inner membrane"/>
    <property type="evidence" value="ECO:0007669"/>
    <property type="project" value="UniProtKB-SubCell"/>
</dbReference>
<evidence type="ECO:0000256" key="17">
    <source>
        <dbReference type="SAM" id="Phobius"/>
    </source>
</evidence>
<comment type="subunit">
    <text evidence="16">Complex I is composed of 45 different subunits. Interacts with BCAP31.</text>
</comment>
<dbReference type="Pfam" id="PF10183">
    <property type="entry name" value="ESSS"/>
    <property type="match status" value="1"/>
</dbReference>
<proteinExistence type="inferred from homology"/>
<comment type="subcellular location">
    <subcellularLocation>
        <location evidence="2">Mitochondrion inner membrane</location>
        <topology evidence="2">Single-pass membrane protein</topology>
    </subcellularLocation>
</comment>
<evidence type="ECO:0000313" key="19">
    <source>
        <dbReference type="Proteomes" id="UP001152799"/>
    </source>
</evidence>
<evidence type="ECO:0000256" key="12">
    <source>
        <dbReference type="ARBA" id="ARBA00023128"/>
    </source>
</evidence>
<comment type="similarity">
    <text evidence="3">Belongs to the complex I NDUFB11 subunit family.</text>
</comment>
<evidence type="ECO:0000256" key="14">
    <source>
        <dbReference type="ARBA" id="ARBA00030753"/>
    </source>
</evidence>
<evidence type="ECO:0000256" key="13">
    <source>
        <dbReference type="ARBA" id="ARBA00023136"/>
    </source>
</evidence>
<evidence type="ECO:0000256" key="4">
    <source>
        <dbReference type="ARBA" id="ARBA00018632"/>
    </source>
</evidence>
<dbReference type="AlphaFoldDB" id="A0A9N9MRZ2"/>
<keyword evidence="9" id="KW-0809">Transit peptide</keyword>
<evidence type="ECO:0000256" key="1">
    <source>
        <dbReference type="ARBA" id="ARBA00003195"/>
    </source>
</evidence>
<evidence type="ECO:0000256" key="8">
    <source>
        <dbReference type="ARBA" id="ARBA00022792"/>
    </source>
</evidence>
<gene>
    <name evidence="18" type="ORF">CEUTPL_LOCUS10264</name>
</gene>
<protein>
    <recommendedName>
        <fullName evidence="4">NADH dehydrogenase [ubiquinone] 1 beta subcomplex subunit 11, mitochondrial</fullName>
    </recommendedName>
    <alternativeName>
        <fullName evidence="15">Complex I-ESSS</fullName>
    </alternativeName>
    <alternativeName>
        <fullName evidence="14">NADH-ubiquinone oxidoreductase ESSS subunit</fullName>
    </alternativeName>
</protein>
<keyword evidence="10" id="KW-0249">Electron transport</keyword>
<keyword evidence="19" id="KW-1185">Reference proteome</keyword>
<sequence length="152" mass="17684">MSYFASINRWGYHRWNLQRIWPAFQKRPSTISTSKRNEAVVDTDTCQNEIEKKEEVKNWISYGFDSENRTDDRSTMHSLLFVGITLCGVLAGGFIWSYAPDYHLRDWSTREGFLELKRREAAGQLPIDPNFIPPEKIILPSDQELGDTEIII</sequence>